<comment type="similarity">
    <text evidence="7">Belongs to the binding-protein-dependent transport system permease family.</text>
</comment>
<evidence type="ECO:0000259" key="9">
    <source>
        <dbReference type="PROSITE" id="PS50928"/>
    </source>
</evidence>
<reference evidence="10 11" key="1">
    <citation type="submission" date="2020-08" db="EMBL/GenBank/DDBJ databases">
        <title>Sequencing the genomes of 1000 actinobacteria strains.</title>
        <authorList>
            <person name="Klenk H.-P."/>
        </authorList>
    </citation>
    <scope>NUCLEOTIDE SEQUENCE [LARGE SCALE GENOMIC DNA]</scope>
    <source>
        <strain evidence="10 11">DSM 102122</strain>
    </source>
</reference>
<comment type="subcellular location">
    <subcellularLocation>
        <location evidence="1 7">Cell membrane</location>
        <topology evidence="1 7">Multi-pass membrane protein</topology>
    </subcellularLocation>
</comment>
<keyword evidence="5 7" id="KW-1133">Transmembrane helix</keyword>
<sequence>MVDLRENVTVPGLTAPGDRATAPGPRGKVGWRRRLVCLVLDVDPYSRRHQGIEWRRVFGPMSLTGLLFVAPAVLSNIIFDWVPMLDGIVRSFFTWSARNPEPVFVGLDNFTRVLTDPEFHSSLGNMAFFLVAYLLLMFPTIVCAVVLFRVKNSRIQYVYRVLLCIPMVVPSLVFTLMWIFILGYDFGAVNNLLAGWGIDRVAFLGDPDLIKWTILLTGLPFITANSVLIYLGGLNGISESVWDAAKLDGVGPVRTFFSLEFPLIIGQFKLNLMGVIGAAVTTYATMLIFYNASVHSGVITPGLLMYFKAFPNTGAPDYGYSYALGLILFLVALAMSLFTLKYLKSRE</sequence>
<dbReference type="GO" id="GO:0005886">
    <property type="term" value="C:plasma membrane"/>
    <property type="evidence" value="ECO:0007669"/>
    <property type="project" value="UniProtKB-SubCell"/>
</dbReference>
<evidence type="ECO:0000256" key="6">
    <source>
        <dbReference type="ARBA" id="ARBA00023136"/>
    </source>
</evidence>
<evidence type="ECO:0000256" key="7">
    <source>
        <dbReference type="RuleBase" id="RU363032"/>
    </source>
</evidence>
<keyword evidence="2 7" id="KW-0813">Transport</keyword>
<dbReference type="PANTHER" id="PTHR30193:SF41">
    <property type="entry name" value="DIACETYLCHITOBIOSE UPTAKE SYSTEM PERMEASE PROTEIN NGCF"/>
    <property type="match status" value="1"/>
</dbReference>
<dbReference type="PROSITE" id="PS50928">
    <property type="entry name" value="ABC_TM1"/>
    <property type="match status" value="1"/>
</dbReference>
<dbReference type="AlphaFoldDB" id="A0A7W9GXZ2"/>
<dbReference type="InterPro" id="IPR000515">
    <property type="entry name" value="MetI-like"/>
</dbReference>
<comment type="caution">
    <text evidence="10">The sequence shown here is derived from an EMBL/GenBank/DDBJ whole genome shotgun (WGS) entry which is preliminary data.</text>
</comment>
<organism evidence="10 11">
    <name type="scientific">Jiangella mangrovi</name>
    <dbReference type="NCBI Taxonomy" id="1524084"/>
    <lineage>
        <taxon>Bacteria</taxon>
        <taxon>Bacillati</taxon>
        <taxon>Actinomycetota</taxon>
        <taxon>Actinomycetes</taxon>
        <taxon>Jiangellales</taxon>
        <taxon>Jiangellaceae</taxon>
        <taxon>Jiangella</taxon>
    </lineage>
</organism>
<feature type="transmembrane region" description="Helical" evidence="7">
    <location>
        <begin position="209"/>
        <end position="231"/>
    </location>
</feature>
<feature type="transmembrane region" description="Helical" evidence="7">
    <location>
        <begin position="320"/>
        <end position="343"/>
    </location>
</feature>
<dbReference type="InterPro" id="IPR051393">
    <property type="entry name" value="ABC_transporter_permease"/>
</dbReference>
<evidence type="ECO:0000256" key="2">
    <source>
        <dbReference type="ARBA" id="ARBA00022448"/>
    </source>
</evidence>
<dbReference type="InterPro" id="IPR035906">
    <property type="entry name" value="MetI-like_sf"/>
</dbReference>
<dbReference type="Pfam" id="PF00528">
    <property type="entry name" value="BPD_transp_1"/>
    <property type="match status" value="1"/>
</dbReference>
<dbReference type="SUPFAM" id="SSF161098">
    <property type="entry name" value="MetI-like"/>
    <property type="match status" value="1"/>
</dbReference>
<keyword evidence="10" id="KW-0762">Sugar transport</keyword>
<accession>A0A7W9GXZ2</accession>
<feature type="transmembrane region" description="Helical" evidence="7">
    <location>
        <begin position="270"/>
        <end position="290"/>
    </location>
</feature>
<feature type="transmembrane region" description="Helical" evidence="7">
    <location>
        <begin position="126"/>
        <end position="150"/>
    </location>
</feature>
<dbReference type="RefSeq" id="WP_184828685.1">
    <property type="nucleotide sequence ID" value="NZ_JACHMM010000001.1"/>
</dbReference>
<evidence type="ECO:0000256" key="5">
    <source>
        <dbReference type="ARBA" id="ARBA00022989"/>
    </source>
</evidence>
<dbReference type="Proteomes" id="UP000542813">
    <property type="component" value="Unassembled WGS sequence"/>
</dbReference>
<keyword evidence="11" id="KW-1185">Reference proteome</keyword>
<feature type="domain" description="ABC transmembrane type-1" evidence="9">
    <location>
        <begin position="122"/>
        <end position="339"/>
    </location>
</feature>
<gene>
    <name evidence="10" type="ORF">HD601_006281</name>
</gene>
<proteinExistence type="inferred from homology"/>
<dbReference type="CDD" id="cd06261">
    <property type="entry name" value="TM_PBP2"/>
    <property type="match status" value="1"/>
</dbReference>
<evidence type="ECO:0000256" key="3">
    <source>
        <dbReference type="ARBA" id="ARBA00022475"/>
    </source>
</evidence>
<protein>
    <submittedName>
        <fullName evidence="10">ABC-type sugar transport system permease subunit</fullName>
    </submittedName>
</protein>
<dbReference type="GO" id="GO:0055085">
    <property type="term" value="P:transmembrane transport"/>
    <property type="evidence" value="ECO:0007669"/>
    <property type="project" value="InterPro"/>
</dbReference>
<evidence type="ECO:0000313" key="10">
    <source>
        <dbReference type="EMBL" id="MBB5791706.1"/>
    </source>
</evidence>
<dbReference type="EMBL" id="JACHMM010000001">
    <property type="protein sequence ID" value="MBB5791706.1"/>
    <property type="molecule type" value="Genomic_DNA"/>
</dbReference>
<name>A0A7W9GXZ2_9ACTN</name>
<evidence type="ECO:0000256" key="1">
    <source>
        <dbReference type="ARBA" id="ARBA00004651"/>
    </source>
</evidence>
<feature type="transmembrane region" description="Helical" evidence="7">
    <location>
        <begin position="57"/>
        <end position="79"/>
    </location>
</feature>
<keyword evidence="3" id="KW-1003">Cell membrane</keyword>
<feature type="transmembrane region" description="Helical" evidence="7">
    <location>
        <begin position="157"/>
        <end position="181"/>
    </location>
</feature>
<evidence type="ECO:0000256" key="4">
    <source>
        <dbReference type="ARBA" id="ARBA00022692"/>
    </source>
</evidence>
<feature type="region of interest" description="Disordered" evidence="8">
    <location>
        <begin position="1"/>
        <end position="24"/>
    </location>
</feature>
<evidence type="ECO:0000256" key="8">
    <source>
        <dbReference type="SAM" id="MobiDB-lite"/>
    </source>
</evidence>
<keyword evidence="4 7" id="KW-0812">Transmembrane</keyword>
<dbReference type="PANTHER" id="PTHR30193">
    <property type="entry name" value="ABC TRANSPORTER PERMEASE PROTEIN"/>
    <property type="match status" value="1"/>
</dbReference>
<dbReference type="Gene3D" id="1.10.3720.10">
    <property type="entry name" value="MetI-like"/>
    <property type="match status" value="1"/>
</dbReference>
<keyword evidence="6 7" id="KW-0472">Membrane</keyword>
<evidence type="ECO:0000313" key="11">
    <source>
        <dbReference type="Proteomes" id="UP000542813"/>
    </source>
</evidence>